<dbReference type="Gene3D" id="3.90.640.20">
    <property type="entry name" value="Heat-shock cognate protein, ATPase"/>
    <property type="match status" value="1"/>
</dbReference>
<dbReference type="STRING" id="28189.CCYN74_460001"/>
<dbReference type="GO" id="GO:0016020">
    <property type="term" value="C:membrane"/>
    <property type="evidence" value="ECO:0007669"/>
    <property type="project" value="TreeGrafter"/>
</dbReference>
<organism evidence="5 6">
    <name type="scientific">Capnocytophaga cynodegmi</name>
    <dbReference type="NCBI Taxonomy" id="28189"/>
    <lineage>
        <taxon>Bacteria</taxon>
        <taxon>Pseudomonadati</taxon>
        <taxon>Bacteroidota</taxon>
        <taxon>Flavobacteriia</taxon>
        <taxon>Flavobacteriales</taxon>
        <taxon>Flavobacteriaceae</taxon>
        <taxon>Capnocytophaga</taxon>
    </lineage>
</organism>
<dbReference type="CDD" id="cd10917">
    <property type="entry name" value="CE4_NodB_like_6s_7s"/>
    <property type="match status" value="1"/>
</dbReference>
<gene>
    <name evidence="5" type="ORF">CCYN2B_120052</name>
</gene>
<keyword evidence="3" id="KW-0732">Signal</keyword>
<evidence type="ECO:0000256" key="2">
    <source>
        <dbReference type="ARBA" id="ARBA00022801"/>
    </source>
</evidence>
<sequence length="499" mass="57047">MKKKLLSISLLVALIFSGCNNTKTKTNSSDENVEANAEITEFVPLPEETIITNSEDDIQVYTVKIGNDPEKSHLTASFPVTAYEFVNQSEKAFTETLVNEFKQTFKEDRNKESVSSLDFNQHFEVKYHSADFLIFLHERNVSYGNTYDDSFIVSAFDLKNKKKLQPKDFFKNEASFEQFAQEMKNIGRDLLKKRIQESSSYANNEERNEMLQSLEEALTEGTLPNEKNYDGLFFDEKGDWYVLFDKYQIASGSMGDFTIQVPKDIIEKYVSDTFLKIFKKEESSTQISDINISKPMYSEVDCSKVPCVALTFDDGPSVYTSQLLDALKEEDVKATFFVLGKSASVQKQTLKRMAEEGHNIGNHSYDHKDFRKISDEEALRQINLTDEIVSGITGEKPRYFRFPYGAHTKENLAMVGRPVIMWNVDPLDWKYREASRVAEAMSKTSPQGIILAHDIHKSTVQAIPQVIKNLKSQGYHIVSLDDLFRQKELKNGQIYSSGR</sequence>
<dbReference type="InterPro" id="IPR002509">
    <property type="entry name" value="NODB_dom"/>
</dbReference>
<dbReference type="AlphaFoldDB" id="A0A0B7H2I3"/>
<dbReference type="SUPFAM" id="SSF88713">
    <property type="entry name" value="Glycoside hydrolase/deacetylase"/>
    <property type="match status" value="1"/>
</dbReference>
<dbReference type="InterPro" id="IPR037126">
    <property type="entry name" value="PdaC/RsiV-like_sf"/>
</dbReference>
<dbReference type="Pfam" id="PF11738">
    <property type="entry name" value="DUF3298"/>
    <property type="match status" value="1"/>
</dbReference>
<dbReference type="Proteomes" id="UP000038055">
    <property type="component" value="Unassembled WGS sequence"/>
</dbReference>
<evidence type="ECO:0000313" key="6">
    <source>
        <dbReference type="Proteomes" id="UP000038055"/>
    </source>
</evidence>
<dbReference type="eggNOG" id="COG0726">
    <property type="taxonomic scope" value="Bacteria"/>
</dbReference>
<keyword evidence="2 5" id="KW-0378">Hydrolase</keyword>
<name>A0A0B7H2I3_9FLAO</name>
<dbReference type="GO" id="GO:0046872">
    <property type="term" value="F:metal ion binding"/>
    <property type="evidence" value="ECO:0007669"/>
    <property type="project" value="UniProtKB-KW"/>
</dbReference>
<evidence type="ECO:0000259" key="4">
    <source>
        <dbReference type="PROSITE" id="PS51677"/>
    </source>
</evidence>
<evidence type="ECO:0000256" key="1">
    <source>
        <dbReference type="ARBA" id="ARBA00022723"/>
    </source>
</evidence>
<dbReference type="PANTHER" id="PTHR10587">
    <property type="entry name" value="GLYCOSYL TRANSFERASE-RELATED"/>
    <property type="match status" value="1"/>
</dbReference>
<dbReference type="RefSeq" id="WP_041990451.1">
    <property type="nucleotide sequence ID" value="NZ_CDOD01000004.1"/>
</dbReference>
<dbReference type="PROSITE" id="PS51257">
    <property type="entry name" value="PROKAR_LIPOPROTEIN"/>
    <property type="match status" value="1"/>
</dbReference>
<dbReference type="PROSITE" id="PS51677">
    <property type="entry name" value="NODB"/>
    <property type="match status" value="1"/>
</dbReference>
<feature type="chain" id="PRO_5002131980" evidence="3">
    <location>
        <begin position="23"/>
        <end position="499"/>
    </location>
</feature>
<dbReference type="EMBL" id="CDOD01000004">
    <property type="protein sequence ID" value="CEN32724.1"/>
    <property type="molecule type" value="Genomic_DNA"/>
</dbReference>
<dbReference type="PANTHER" id="PTHR10587:SF133">
    <property type="entry name" value="CHITIN DEACETYLASE 1-RELATED"/>
    <property type="match status" value="1"/>
</dbReference>
<keyword evidence="6" id="KW-1185">Reference proteome</keyword>
<dbReference type="InterPro" id="IPR011330">
    <property type="entry name" value="Glyco_hydro/deAcase_b/a-brl"/>
</dbReference>
<feature type="domain" description="NodB homology" evidence="4">
    <location>
        <begin position="306"/>
        <end position="478"/>
    </location>
</feature>
<evidence type="ECO:0000256" key="3">
    <source>
        <dbReference type="SAM" id="SignalP"/>
    </source>
</evidence>
<dbReference type="Pfam" id="PF01522">
    <property type="entry name" value="Polysacc_deac_1"/>
    <property type="match status" value="1"/>
</dbReference>
<keyword evidence="1" id="KW-0479">Metal-binding</keyword>
<dbReference type="InterPro" id="IPR021729">
    <property type="entry name" value="DUF3298"/>
</dbReference>
<dbReference type="Gene3D" id="3.20.20.370">
    <property type="entry name" value="Glycoside hydrolase/deacetylase"/>
    <property type="match status" value="1"/>
</dbReference>
<feature type="signal peptide" evidence="3">
    <location>
        <begin position="1"/>
        <end position="22"/>
    </location>
</feature>
<dbReference type="GO" id="GO:0004099">
    <property type="term" value="F:chitin deacetylase activity"/>
    <property type="evidence" value="ECO:0007669"/>
    <property type="project" value="UniProtKB-EC"/>
</dbReference>
<dbReference type="GO" id="GO:0005975">
    <property type="term" value="P:carbohydrate metabolic process"/>
    <property type="evidence" value="ECO:0007669"/>
    <property type="project" value="InterPro"/>
</dbReference>
<proteinExistence type="predicted"/>
<reference evidence="6" key="1">
    <citation type="submission" date="2015-01" db="EMBL/GenBank/DDBJ databases">
        <authorList>
            <person name="MANFREDI Pablo"/>
        </authorList>
    </citation>
    <scope>NUCLEOTIDE SEQUENCE [LARGE SCALE GENOMIC DNA]</scope>
    <source>
        <strain evidence="6">Ccyn2B</strain>
    </source>
</reference>
<protein>
    <submittedName>
        <fullName evidence="5">Putative Chitin deacetylase</fullName>
        <ecNumber evidence="5">3.5.1.41</ecNumber>
    </submittedName>
</protein>
<accession>A0A0B7H2I3</accession>
<dbReference type="EC" id="3.5.1.41" evidence="5"/>
<dbReference type="InterPro" id="IPR050248">
    <property type="entry name" value="Polysacc_deacetylase_ArnD"/>
</dbReference>
<evidence type="ECO:0000313" key="5">
    <source>
        <dbReference type="EMBL" id="CEN32724.1"/>
    </source>
</evidence>